<dbReference type="CDD" id="cd02440">
    <property type="entry name" value="AdoMet_MTases"/>
    <property type="match status" value="1"/>
</dbReference>
<dbReference type="PANTHER" id="PTHR23150:SF26">
    <property type="entry name" value="GENERIC METHYLTRANSFERASE"/>
    <property type="match status" value="1"/>
</dbReference>
<dbReference type="OMA" id="WQWTETP"/>
<organism evidence="3 4">
    <name type="scientific">Thalassiosira oceanica</name>
    <name type="common">Marine diatom</name>
    <dbReference type="NCBI Taxonomy" id="159749"/>
    <lineage>
        <taxon>Eukaryota</taxon>
        <taxon>Sar</taxon>
        <taxon>Stramenopiles</taxon>
        <taxon>Ochrophyta</taxon>
        <taxon>Bacillariophyta</taxon>
        <taxon>Coscinodiscophyceae</taxon>
        <taxon>Thalassiosirophycidae</taxon>
        <taxon>Thalassiosirales</taxon>
        <taxon>Thalassiosiraceae</taxon>
        <taxon>Thalassiosira</taxon>
    </lineage>
</organism>
<reference evidence="3 4" key="1">
    <citation type="journal article" date="2012" name="Genome Biol.">
        <title>Genome and low-iron response of an oceanic diatom adapted to chronic iron limitation.</title>
        <authorList>
            <person name="Lommer M."/>
            <person name="Specht M."/>
            <person name="Roy A.S."/>
            <person name="Kraemer L."/>
            <person name="Andreson R."/>
            <person name="Gutowska M.A."/>
            <person name="Wolf J."/>
            <person name="Bergner S.V."/>
            <person name="Schilhabel M.B."/>
            <person name="Klostermeier U.C."/>
            <person name="Beiko R.G."/>
            <person name="Rosenstiel P."/>
            <person name="Hippler M."/>
            <person name="Laroche J."/>
        </authorList>
    </citation>
    <scope>NUCLEOTIDE SEQUENCE [LARGE SCALE GENOMIC DNA]</scope>
    <source>
        <strain evidence="3 4">CCMP1005</strain>
    </source>
</reference>
<evidence type="ECO:0000313" key="3">
    <source>
        <dbReference type="EMBL" id="EJK74716.1"/>
    </source>
</evidence>
<dbReference type="eggNOG" id="ENOG502QS9T">
    <property type="taxonomic scope" value="Eukaryota"/>
</dbReference>
<dbReference type="EMBL" id="AGNL01003417">
    <property type="protein sequence ID" value="EJK74716.1"/>
    <property type="molecule type" value="Genomic_DNA"/>
</dbReference>
<dbReference type="Proteomes" id="UP000266841">
    <property type="component" value="Unassembled WGS sequence"/>
</dbReference>
<keyword evidence="4" id="KW-1185">Reference proteome</keyword>
<dbReference type="AlphaFoldDB" id="K0TKR9"/>
<dbReference type="InterPro" id="IPR051043">
    <property type="entry name" value="Sulfatase_Mod_Factor_Kinase"/>
</dbReference>
<dbReference type="InterPro" id="IPR016187">
    <property type="entry name" value="CTDL_fold"/>
</dbReference>
<proteinExistence type="predicted"/>
<dbReference type="SUPFAM" id="SSF53335">
    <property type="entry name" value="S-adenosyl-L-methionine-dependent methyltransferases"/>
    <property type="match status" value="1"/>
</dbReference>
<dbReference type="Gene3D" id="3.90.1580.10">
    <property type="entry name" value="paralog of FGE (formylglycine-generating enzyme)"/>
    <property type="match status" value="1"/>
</dbReference>
<evidence type="ECO:0000256" key="1">
    <source>
        <dbReference type="SAM" id="MobiDB-lite"/>
    </source>
</evidence>
<dbReference type="InterPro" id="IPR027625">
    <property type="entry name" value="OvoA_Cterm"/>
</dbReference>
<feature type="compositionally biased region" description="Polar residues" evidence="1">
    <location>
        <begin position="11"/>
        <end position="30"/>
    </location>
</feature>
<dbReference type="OrthoDB" id="659at2759"/>
<dbReference type="NCBIfam" id="TIGR04345">
    <property type="entry name" value="ovoA_Cterm"/>
    <property type="match status" value="1"/>
</dbReference>
<dbReference type="PANTHER" id="PTHR23150">
    <property type="entry name" value="SULFATASE MODIFYING FACTOR 1, 2"/>
    <property type="match status" value="1"/>
</dbReference>
<dbReference type="Pfam" id="PF03781">
    <property type="entry name" value="FGE-sulfatase"/>
    <property type="match status" value="1"/>
</dbReference>
<name>K0TKR9_THAOC</name>
<evidence type="ECO:0000259" key="2">
    <source>
        <dbReference type="Pfam" id="PF03781"/>
    </source>
</evidence>
<protein>
    <recommendedName>
        <fullName evidence="2">Sulfatase-modifying factor enzyme-like domain-containing protein</fullName>
    </recommendedName>
</protein>
<dbReference type="Gene3D" id="3.40.50.150">
    <property type="entry name" value="Vaccinia Virus protein VP39"/>
    <property type="match status" value="1"/>
</dbReference>
<sequence length="1083" mass="121499">MFLRSARRSAIRQTGRLSHSTAARPTSPSCSPCARFENRPLATRSVVVRGPRSSKGRVLGGANGIGPYYHYEVDGSLGGVVGRLSSGNPSTVAFLGVRAKSTSAAFSTQLQADDADDQYSSGRSHREDWMINLGRNGDNEWLTGDRPIDWYTGMHPLDCPGVDANGTLRSLPLPNLSRVTRESARQYFDNSWTLYEMLFAGLRGDEPFYRPPVHGLRHPQIFYYGHTPCLYVNKLRVSGVLDGPVNAYFESIFEVGVDEMLWDDMHKNDMLWPAVSEVFEYRKDVYNTVVDAIMNHPSLDDSNGPVTVNQDHPMWALFMGFEHERIHLETSSVLFRETPIELVQRPKHWPSLHPSVYDGVSRSTNPVEGEDYPSNEMVDVQGRTVKLGKPLDFPSYGWDNEYGERTVDVPNFSASKHMITNGEFFDFVKDGGYRRKEYWCDDGWAWRSHRNMKWPFFWTPVGPAGSHEYGLRAIYEEIPMQWDWPADVTYYESKAYCLWKSERDGPPKNGPLRVLTEAEHNVIRHQDHNLDAARSNVDADKVMVTSGSNFPKGGTGANLNMAYSSQNPVNFFPPSHTGHFDTVGNAWEWTEDHFNPLKNFEVHHVYDDFSTPCFDGKHSMIVGGSFMSTGDEASVFARFHFRPHFLQHSGFRLVSSDGEAPAMHLFPGSFSGQAAKAASEADYGAEISEETSSNVYETDDLMSMYLGLHFPLSGSREGVDAVIDHVAAPLHGLRFPQRVANLLTALAPEKLERALDVGCAVGGTSFELAKSFNHVEAFDFSDNFVSAAKRLQSGEQLTFEVPIEGDISKQVSVVQEDGVDMSVMSRVNFFQGDASSLSTYAETRNEFKGGFDGVILSNLLCRLPDPEAALVALPGIVNKGGVVVIVTPFTWLEEFTNRAKWLGGVIDPVSKQPIHSKDVLRTIMEEQGFEKIHEEEMPLVIREHRRKYQYIVSEASGWRKKFCLLWLTKAACIYYLGLHAMDYAGCTRFAFHLSASALCPPLAVMSSCGSLQRLSETRALLYISSDHHMYRLIRDYCLLAFSISMWQVGLCVWLNKAMDGRTLWVHCHTEDTTDIAARRAGGM</sequence>
<comment type="caution">
    <text evidence="3">The sequence shown here is derived from an EMBL/GenBank/DDBJ whole genome shotgun (WGS) entry which is preliminary data.</text>
</comment>
<feature type="domain" description="Sulfatase-modifying factor enzyme-like" evidence="2">
    <location>
        <begin position="375"/>
        <end position="654"/>
    </location>
</feature>
<feature type="compositionally biased region" description="Basic residues" evidence="1">
    <location>
        <begin position="1"/>
        <end position="10"/>
    </location>
</feature>
<accession>K0TKR9</accession>
<dbReference type="InterPro" id="IPR029063">
    <property type="entry name" value="SAM-dependent_MTases_sf"/>
</dbReference>
<gene>
    <name evidence="3" type="ORF">THAOC_03592</name>
</gene>
<dbReference type="NCBIfam" id="TIGR04344">
    <property type="entry name" value="ovoA_Nterm"/>
    <property type="match status" value="1"/>
</dbReference>
<dbReference type="SUPFAM" id="SSF56436">
    <property type="entry name" value="C-type lectin-like"/>
    <property type="match status" value="1"/>
</dbReference>
<dbReference type="GO" id="GO:0120147">
    <property type="term" value="F:formylglycine-generating oxidase activity"/>
    <property type="evidence" value="ECO:0007669"/>
    <property type="project" value="TreeGrafter"/>
</dbReference>
<dbReference type="InterPro" id="IPR005532">
    <property type="entry name" value="SUMF_dom"/>
</dbReference>
<feature type="region of interest" description="Disordered" evidence="1">
    <location>
        <begin position="1"/>
        <end position="35"/>
    </location>
</feature>
<evidence type="ECO:0000313" key="4">
    <source>
        <dbReference type="Proteomes" id="UP000266841"/>
    </source>
</evidence>
<dbReference type="InterPro" id="IPR027577">
    <property type="entry name" value="OvoA_Nterm"/>
</dbReference>
<dbReference type="Pfam" id="PF13489">
    <property type="entry name" value="Methyltransf_23"/>
    <property type="match status" value="1"/>
</dbReference>
<dbReference type="InterPro" id="IPR042095">
    <property type="entry name" value="SUMF_sf"/>
</dbReference>